<dbReference type="STRING" id="1745343.A0A2J6Q8J4"/>
<dbReference type="EMBL" id="KZ613477">
    <property type="protein sequence ID" value="PMD22599.1"/>
    <property type="molecule type" value="Genomic_DNA"/>
</dbReference>
<evidence type="ECO:0008006" key="4">
    <source>
        <dbReference type="Google" id="ProtNLM"/>
    </source>
</evidence>
<keyword evidence="3" id="KW-1185">Reference proteome</keyword>
<dbReference type="SUPFAM" id="SSF51197">
    <property type="entry name" value="Clavaminate synthase-like"/>
    <property type="match status" value="1"/>
</dbReference>
<accession>A0A2J6Q8J4</accession>
<evidence type="ECO:0000313" key="3">
    <source>
        <dbReference type="Proteomes" id="UP000235672"/>
    </source>
</evidence>
<dbReference type="Proteomes" id="UP000235672">
    <property type="component" value="Unassembled WGS sequence"/>
</dbReference>
<dbReference type="OrthoDB" id="5331193at2759"/>
<name>A0A2J6Q8J4_9HELO</name>
<feature type="non-terminal residue" evidence="2">
    <location>
        <position position="355"/>
    </location>
</feature>
<evidence type="ECO:0000313" key="2">
    <source>
        <dbReference type="EMBL" id="PMD22599.1"/>
    </source>
</evidence>
<gene>
    <name evidence="2" type="ORF">NA56DRAFT_553345</name>
</gene>
<sequence>MEDLSVLLEGFNPAILKAISNIILCTLDNVPPETESLWETSTTTLPRLFKSAECWNENPPESTKLILETLDAIADPNTTIAAYRRGEVDTKVDPRISVAQLHDPKELYPISLIGLNLPSIPDTSFSAPLALSEFVEPHDESNLQLLLTPKYGFTDLHIDSADGISSPMGPCIKLWLVFPPTAQNLRLMASAEGQKAKLVRIGRKLEGGLLFKTTSAESIYLPVGCIHAVFTLHGGFLVAIDFNTPKSCQALSALLTAGLDQVGAPSFQNEVFDRYLGSVDLALSKPRYVRGISSWIDSIERIREWVEENPAWAKEATKLWDEFLATPKGRKTKCPCGKQTPKEKFQGHLKKRHWW</sequence>
<feature type="region of interest" description="Disordered" evidence="1">
    <location>
        <begin position="334"/>
        <end position="355"/>
    </location>
</feature>
<organism evidence="2 3">
    <name type="scientific">Hyaloscypha hepaticicola</name>
    <dbReference type="NCBI Taxonomy" id="2082293"/>
    <lineage>
        <taxon>Eukaryota</taxon>
        <taxon>Fungi</taxon>
        <taxon>Dikarya</taxon>
        <taxon>Ascomycota</taxon>
        <taxon>Pezizomycotina</taxon>
        <taxon>Leotiomycetes</taxon>
        <taxon>Helotiales</taxon>
        <taxon>Hyaloscyphaceae</taxon>
        <taxon>Hyaloscypha</taxon>
    </lineage>
</organism>
<dbReference type="Gene3D" id="2.60.120.650">
    <property type="entry name" value="Cupin"/>
    <property type="match status" value="1"/>
</dbReference>
<protein>
    <recommendedName>
        <fullName evidence="4">JmjC domain-containing protein</fullName>
    </recommendedName>
</protein>
<evidence type="ECO:0000256" key="1">
    <source>
        <dbReference type="SAM" id="MobiDB-lite"/>
    </source>
</evidence>
<proteinExistence type="predicted"/>
<dbReference type="AlphaFoldDB" id="A0A2J6Q8J4"/>
<reference evidence="2 3" key="1">
    <citation type="submission" date="2016-05" db="EMBL/GenBank/DDBJ databases">
        <title>A degradative enzymes factory behind the ericoid mycorrhizal symbiosis.</title>
        <authorList>
            <consortium name="DOE Joint Genome Institute"/>
            <person name="Martino E."/>
            <person name="Morin E."/>
            <person name="Grelet G."/>
            <person name="Kuo A."/>
            <person name="Kohler A."/>
            <person name="Daghino S."/>
            <person name="Barry K."/>
            <person name="Choi C."/>
            <person name="Cichocki N."/>
            <person name="Clum A."/>
            <person name="Copeland A."/>
            <person name="Hainaut M."/>
            <person name="Haridas S."/>
            <person name="Labutti K."/>
            <person name="Lindquist E."/>
            <person name="Lipzen A."/>
            <person name="Khouja H.-R."/>
            <person name="Murat C."/>
            <person name="Ohm R."/>
            <person name="Olson A."/>
            <person name="Spatafora J."/>
            <person name="Veneault-Fourrey C."/>
            <person name="Henrissat B."/>
            <person name="Grigoriev I."/>
            <person name="Martin F."/>
            <person name="Perotto S."/>
        </authorList>
    </citation>
    <scope>NUCLEOTIDE SEQUENCE [LARGE SCALE GENOMIC DNA]</scope>
    <source>
        <strain evidence="2 3">UAMH 7357</strain>
    </source>
</reference>